<dbReference type="Pfam" id="PF08843">
    <property type="entry name" value="AbiEii"/>
    <property type="match status" value="1"/>
</dbReference>
<evidence type="ECO:0000313" key="2">
    <source>
        <dbReference type="Proteomes" id="UP000218505"/>
    </source>
</evidence>
<organism evidence="1 2">
    <name type="scientific">Actinosynnema pretiosum</name>
    <dbReference type="NCBI Taxonomy" id="42197"/>
    <lineage>
        <taxon>Bacteria</taxon>
        <taxon>Bacillati</taxon>
        <taxon>Actinomycetota</taxon>
        <taxon>Actinomycetes</taxon>
        <taxon>Pseudonocardiales</taxon>
        <taxon>Pseudonocardiaceae</taxon>
        <taxon>Actinosynnema</taxon>
    </lineage>
</organism>
<dbReference type="RefSeq" id="WP_096493411.1">
    <property type="nucleotide sequence ID" value="NZ_CP023445.1"/>
</dbReference>
<reference evidence="1" key="1">
    <citation type="submission" date="2017-09" db="EMBL/GenBank/DDBJ databases">
        <title>Complete Genome Sequence of ansamitocin-producing Bacterium Actinosynnema pretiosum X47.</title>
        <authorList>
            <person name="Cao G."/>
            <person name="Zong G."/>
            <person name="Zhong C."/>
            <person name="Fu J."/>
        </authorList>
    </citation>
    <scope>NUCLEOTIDE SEQUENCE [LARGE SCALE GENOMIC DNA]</scope>
    <source>
        <strain evidence="1">X47</strain>
    </source>
</reference>
<sequence length="524" mass="56970">MFSGDFEVRVTGSEWEADGFASFAREHGVKFTHIVLARGTSPSQPMLSFGAHGTLDEVRALARRWREDLAAEGLRVLRTKVEAAPSASGVPTSDEQARPDLYFEHHVKLLLTRSDAAVLHELGHAVQPHNAHLSANALRGAGGDHEERFVTQRCHGVGRETARIRLEALLAAVRGVLGAGERVLEVEEEYVVHDDALDLDRGWLEGSADRHAWHEERLRTAPAGAPEFPVTYQPMRVHPGVGFQQRAVFDPAVKQYGHSFRAGEPVFDDPAQGARWFAARREAVAHVLGVVERSPWAGNLVLRGSALLRAWFGDAAREAGDLDFVVVPGTVGVRDHLAEEMLAGLVVALLTEPGPGVRGEGVTSVDIWTCERASGRRLVFPFDVPGLPGGSVQLDFSFAEELPLPPGREVVTPLGTSLLVAPPELVLAWKVQWLMTDIYPQGRDLHDAVLLAERTTLPLEVVRGLLEPELGEQGLVFTAGDLRSLEGEVDWPNFADEDPVASAGGDASVLLDRLVAALERQVRA</sequence>
<dbReference type="EMBL" id="CP023445">
    <property type="protein sequence ID" value="ATE54349.1"/>
    <property type="molecule type" value="Genomic_DNA"/>
</dbReference>
<protein>
    <recommendedName>
        <fullName evidence="3">Nucleotidyl transferase AbiEii/AbiGii toxin family protein</fullName>
    </recommendedName>
</protein>
<dbReference type="Proteomes" id="UP000218505">
    <property type="component" value="Chromosome"/>
</dbReference>
<gene>
    <name evidence="1" type="ORF">CNX65_14480</name>
</gene>
<dbReference type="KEGG" id="apre:CNX65_14480"/>
<dbReference type="AlphaFoldDB" id="A0A290Z5V3"/>
<dbReference type="InterPro" id="IPR014942">
    <property type="entry name" value="AbiEii"/>
</dbReference>
<name>A0A290Z5V3_9PSEU</name>
<accession>A0A290Z5V3</accession>
<keyword evidence="2" id="KW-1185">Reference proteome</keyword>
<evidence type="ECO:0008006" key="3">
    <source>
        <dbReference type="Google" id="ProtNLM"/>
    </source>
</evidence>
<proteinExistence type="predicted"/>
<evidence type="ECO:0000313" key="1">
    <source>
        <dbReference type="EMBL" id="ATE54349.1"/>
    </source>
</evidence>